<keyword evidence="9 11" id="KW-0239">DNA-directed DNA polymerase</keyword>
<dbReference type="NCBIfam" id="NF001688">
    <property type="entry name" value="PRK00448.1"/>
    <property type="match status" value="1"/>
</dbReference>
<evidence type="ECO:0000256" key="2">
    <source>
        <dbReference type="ARBA" id="ARBA00022490"/>
    </source>
</evidence>
<dbReference type="Gene3D" id="3.30.1900.20">
    <property type="match status" value="1"/>
</dbReference>
<dbReference type="InterPro" id="IPR011708">
    <property type="entry name" value="DNA_pol3_alpha_NTPase_dom"/>
</dbReference>
<dbReference type="CDD" id="cd06127">
    <property type="entry name" value="DEDDh"/>
    <property type="match status" value="1"/>
</dbReference>
<dbReference type="InterPro" id="IPR036397">
    <property type="entry name" value="RNaseH_sf"/>
</dbReference>
<dbReference type="Gene3D" id="3.30.420.10">
    <property type="entry name" value="Ribonuclease H-like superfamily/Ribonuclease H"/>
    <property type="match status" value="1"/>
</dbReference>
<dbReference type="STRING" id="743966.MYB_02840"/>
<dbReference type="Gene3D" id="1.10.150.700">
    <property type="entry name" value="PolC, middle finger domain"/>
    <property type="match status" value="1"/>
</dbReference>
<dbReference type="GO" id="GO:0003677">
    <property type="term" value="F:DNA binding"/>
    <property type="evidence" value="ECO:0007669"/>
    <property type="project" value="UniProtKB-UniRule"/>
</dbReference>
<comment type="similarity">
    <text evidence="11">Belongs to the DNA polymerase type-C family. PolC subfamily.</text>
</comment>
<keyword evidence="4 11" id="KW-0548">Nucleotidyltransferase</keyword>
<dbReference type="InterPro" id="IPR040982">
    <property type="entry name" value="DNA_pol3_finger"/>
</dbReference>
<dbReference type="PATRIC" id="fig|743966.3.peg.572"/>
<dbReference type="NCBIfam" id="TIGR01405">
    <property type="entry name" value="polC_Gram_pos"/>
    <property type="match status" value="1"/>
</dbReference>
<evidence type="ECO:0000256" key="3">
    <source>
        <dbReference type="ARBA" id="ARBA00022679"/>
    </source>
</evidence>
<dbReference type="EMBL" id="CP007154">
    <property type="protein sequence ID" value="AHH45567.1"/>
    <property type="molecule type" value="Genomic_DNA"/>
</dbReference>
<comment type="catalytic activity">
    <reaction evidence="10 11">
        <text>DNA(n) + a 2'-deoxyribonucleoside 5'-triphosphate = DNA(n+1) + diphosphate</text>
        <dbReference type="Rhea" id="RHEA:22508"/>
        <dbReference type="Rhea" id="RHEA-COMP:17339"/>
        <dbReference type="Rhea" id="RHEA-COMP:17340"/>
        <dbReference type="ChEBI" id="CHEBI:33019"/>
        <dbReference type="ChEBI" id="CHEBI:61560"/>
        <dbReference type="ChEBI" id="CHEBI:173112"/>
        <dbReference type="EC" id="2.7.7.7"/>
    </reaction>
</comment>
<dbReference type="Gene3D" id="6.10.140.1510">
    <property type="match status" value="1"/>
</dbReference>
<dbReference type="GO" id="GO:0006261">
    <property type="term" value="P:DNA-templated DNA replication"/>
    <property type="evidence" value="ECO:0007669"/>
    <property type="project" value="UniProtKB-UniRule"/>
</dbReference>
<dbReference type="SMART" id="SM00479">
    <property type="entry name" value="EXOIII"/>
    <property type="match status" value="1"/>
</dbReference>
<dbReference type="Proteomes" id="UP000019229">
    <property type="component" value="Chromosome"/>
</dbReference>
<comment type="function">
    <text evidence="1 11">Required for replicative DNA synthesis. This DNA polymerase also exhibits 3' to 5' exonuclease activity.</text>
</comment>
<proteinExistence type="inferred from homology"/>
<evidence type="ECO:0000256" key="4">
    <source>
        <dbReference type="ARBA" id="ARBA00022695"/>
    </source>
</evidence>
<evidence type="ECO:0000256" key="11">
    <source>
        <dbReference type="HAMAP-Rule" id="MF_00356"/>
    </source>
</evidence>
<dbReference type="Gene3D" id="3.20.20.140">
    <property type="entry name" value="Metal-dependent hydrolases"/>
    <property type="match status" value="2"/>
</dbReference>
<evidence type="ECO:0000256" key="1">
    <source>
        <dbReference type="ARBA" id="ARBA00003452"/>
    </source>
</evidence>
<evidence type="ECO:0000256" key="9">
    <source>
        <dbReference type="ARBA" id="ARBA00022932"/>
    </source>
</evidence>
<keyword evidence="5 11" id="KW-0235">DNA replication</keyword>
<reference evidence="14 15" key="1">
    <citation type="journal article" date="2014" name="Genome Announc.">
        <title>Complete Genome Sequence of Mycoplasma bovoculi Strain M165/69T (ATCC 29104).</title>
        <authorList>
            <person name="Calcutt M.J."/>
            <person name="Foecking M.F."/>
        </authorList>
    </citation>
    <scope>NUCLEOTIDE SEQUENCE [LARGE SCALE GENOMIC DNA]</scope>
    <source>
        <strain evidence="14">M165/69</strain>
    </source>
</reference>
<evidence type="ECO:0000313" key="15">
    <source>
        <dbReference type="Proteomes" id="UP000019229"/>
    </source>
</evidence>
<name>W5UTW1_9BACT</name>
<evidence type="ECO:0000313" key="14">
    <source>
        <dbReference type="EMBL" id="AHH45567.1"/>
    </source>
</evidence>
<dbReference type="KEGG" id="mbc:MYB_02840"/>
<dbReference type="eggNOG" id="COG2176">
    <property type="taxonomic scope" value="Bacteria"/>
</dbReference>
<evidence type="ECO:0000256" key="8">
    <source>
        <dbReference type="ARBA" id="ARBA00022839"/>
    </source>
</evidence>
<dbReference type="PANTHER" id="PTHR32294:SF5">
    <property type="entry name" value="DNA POLYMERASE III POLC-TYPE"/>
    <property type="match status" value="1"/>
</dbReference>
<accession>W5UTW1</accession>
<dbReference type="Pfam" id="PF07733">
    <property type="entry name" value="DNA_pol3_alpha"/>
    <property type="match status" value="1"/>
</dbReference>
<dbReference type="RefSeq" id="WP_022935419.1">
    <property type="nucleotide sequence ID" value="NZ_CP007154.1"/>
</dbReference>
<dbReference type="OrthoDB" id="9804290at2"/>
<dbReference type="InterPro" id="IPR003141">
    <property type="entry name" value="Pol/His_phosphatase_N"/>
</dbReference>
<dbReference type="InterPro" id="IPR013520">
    <property type="entry name" value="Ribonucl_H"/>
</dbReference>
<dbReference type="SUPFAM" id="SSF160975">
    <property type="entry name" value="AF1531-like"/>
    <property type="match status" value="1"/>
</dbReference>
<organism evidence="14 15">
    <name type="scientific">Mesomycoplasma bovoculi M165/69</name>
    <dbReference type="NCBI Taxonomy" id="743966"/>
    <lineage>
        <taxon>Bacteria</taxon>
        <taxon>Bacillati</taxon>
        <taxon>Mycoplasmatota</taxon>
        <taxon>Mycoplasmoidales</taxon>
        <taxon>Metamycoplasmataceae</taxon>
        <taxon>Mesomycoplasma</taxon>
    </lineage>
</organism>
<dbReference type="FunFam" id="3.30.420.10:FF:000045">
    <property type="entry name" value="3'-5' exonuclease DinG"/>
    <property type="match status" value="1"/>
</dbReference>
<dbReference type="NCBIfam" id="TIGR00573">
    <property type="entry name" value="dnaq"/>
    <property type="match status" value="1"/>
</dbReference>
<protein>
    <recommendedName>
        <fullName evidence="11">DNA polymerase III PolC-type</fullName>
        <shortName evidence="11">PolIII</shortName>
        <ecNumber evidence="11">2.7.7.7</ecNumber>
    </recommendedName>
</protein>
<dbReference type="EC" id="2.7.7.7" evidence="11"/>
<dbReference type="InterPro" id="IPR006054">
    <property type="entry name" value="DnaQ"/>
</dbReference>
<keyword evidence="6 11" id="KW-0540">Nuclease</keyword>
<dbReference type="Pfam" id="PF17657">
    <property type="entry name" value="DNA_pol3_finger"/>
    <property type="match status" value="1"/>
</dbReference>
<dbReference type="Pfam" id="PF00929">
    <property type="entry name" value="RNase_T"/>
    <property type="match status" value="1"/>
</dbReference>
<keyword evidence="8 11" id="KW-0269">Exonuclease</keyword>
<dbReference type="Gene3D" id="1.10.150.870">
    <property type="match status" value="1"/>
</dbReference>
<sequence length="1449" mass="166328">MNIALKKFCDFIKWQIPSSWEDAVLIHNTSNDDVFDLTIEKETIPKIKDVESLFYLVMQINKNYQKEHSFKISLKLDFKQNCFSAEEFLEYSNFLMKLITNERNFFQRCEIIENRCAEFSIFIFNKEQYEEFLKYEPVFLNKGEKFGLKNLKINVIFEDRPEVFTPPPQSTHIVKPFAETPKSSKKTTNTTKLEDFKSIKLEDIRTYPEPFVTFVGQVYKINSGKTKNNRFRYNLFIVDGFYKEAVKVDYFNLAKPLEIDENDYVQVWAEIVDPKNIYKEIIELKPRKIKVIEKPKDFSLNLVDEAVEKRVELTARTSKSTMDGISSPADYVKIAKQFGHTAIGIADLDSVQAFPDFYKEIKKSNIKAIYGSTFSTISSQIKKVLNLNEDFNLLKSRYVVLDLETTGLSPEYSEIIEFGAVVVENNEIVEEHQFFVNPGVKIPSKITTITNITQQMIDEQGISKSEAFRKISNIIKDSVMVAHNAKFDFKFLQKLFINEGKTKILTPIIDTLEVARFLLPSLKSHSLKNVSKTIGVIYDETVAHRADYDAKVLAQVWQSFLQQFVEQKVSTLSSLQNQKSTIFELKPDRVFSKELTVIAKNQVGLKKLYKMISIANTDNLIANKPLLFYDKLEKDSDLIIGTGGPNSQIFEFLLYGLKEEVEEIIDIYDFIELPPPIAFIHLIKREIVKEEHIYDALSYLVSLGKKYNKPVVAVGDVRYCEPREKIFHELYIYAKGVGGSAHPLFDYRDKDKNSHIFPDKYFFNTQELIDQFSFLNNSELVFEIVVKNSNLIANQIDNNIEIIKENLYPPKIENSSQKLRDFAYEVAHKKYGNPLPQLISDRIKKELDPIIQQGFDVVYWISKQLVEEAKKEGSIVDSRGSVGSSIVAYLVGITDVNPLKPHYVCLKCQYVEFSEAPEILCGFDLPSKNCPNCDQPLDRDGQNIPFETFLGFNAEKVPDIDLNFAGDIQLKMHNFIRKIFGEKNTFRAGTVLTSAEKTVFGYARNLGEIKSQINKRFDSNIELSYFTNTFMDFLSTKASGVKRTSGRHAGGIVVIPNDYEIEDFTPVNYPANDEKSDWKTTHFDYKPMQNNILKFDILGHDDPVILLMLEKLTNLKAEQIPKNDPKILELFKSTKSLKIQPSQIAGETTGAMGIPEFGTHFVRGMLLTAPVSSIADIIAICGLAHGTNVWQGNAESLITKENLTIKDVISCRDDIMLYLINKGLASYDAFEIMEQVRKGKGINANQEKLLIEKDVPNWYIDSLQKISYLFPKAHAAAYVAKAWKLAFFKLYYPLAFYAVYFSIRSNTKDIDKMILNPRQLEPIVKDLKERMKIKKATKKEEDLCYMLEIVMELKARGFEIQKIDLYRSEATEWQIDYENNALIPPFSSLDGIGDVNAINIVKARKEKPFKSIEDFVKRTETNQTITQKLTEMGVFGTLSKKDQINIFEL</sequence>
<dbReference type="HAMAP" id="MF_00356">
    <property type="entry name" value="DNApol_PolC"/>
    <property type="match status" value="1"/>
</dbReference>
<gene>
    <name evidence="11 14" type="primary">polC</name>
    <name evidence="14" type="ORF">MYB_02840</name>
</gene>
<dbReference type="InterPro" id="IPR012337">
    <property type="entry name" value="RNaseH-like_sf"/>
</dbReference>
<dbReference type="SUPFAM" id="SSF53098">
    <property type="entry name" value="Ribonuclease H-like"/>
    <property type="match status" value="1"/>
</dbReference>
<dbReference type="Pfam" id="PF14579">
    <property type="entry name" value="HHH_6"/>
    <property type="match status" value="1"/>
</dbReference>
<evidence type="ECO:0000256" key="5">
    <source>
        <dbReference type="ARBA" id="ARBA00022705"/>
    </source>
</evidence>
<keyword evidence="2 11" id="KW-0963">Cytoplasm</keyword>
<evidence type="ECO:0000256" key="7">
    <source>
        <dbReference type="ARBA" id="ARBA00022801"/>
    </source>
</evidence>
<keyword evidence="7 11" id="KW-0378">Hydrolase</keyword>
<dbReference type="InterPro" id="IPR044923">
    <property type="entry name" value="PolC_middle_finger_sf"/>
</dbReference>
<evidence type="ECO:0000259" key="13">
    <source>
        <dbReference type="SMART" id="SM00481"/>
    </source>
</evidence>
<dbReference type="PANTHER" id="PTHR32294">
    <property type="entry name" value="DNA POLYMERASE III SUBUNIT ALPHA"/>
    <property type="match status" value="1"/>
</dbReference>
<evidence type="ECO:0000259" key="12">
    <source>
        <dbReference type="SMART" id="SM00479"/>
    </source>
</evidence>
<dbReference type="InterPro" id="IPR006308">
    <property type="entry name" value="Pol_III_a_PolC-type_gram_pos"/>
</dbReference>
<dbReference type="GO" id="GO:0005737">
    <property type="term" value="C:cytoplasm"/>
    <property type="evidence" value="ECO:0007669"/>
    <property type="project" value="UniProtKB-SubCell"/>
</dbReference>
<dbReference type="HOGENOM" id="CLU_003297_2_0_14"/>
<dbReference type="GO" id="GO:0008408">
    <property type="term" value="F:3'-5' exonuclease activity"/>
    <property type="evidence" value="ECO:0007669"/>
    <property type="project" value="UniProtKB-UniRule"/>
</dbReference>
<dbReference type="InterPro" id="IPR029460">
    <property type="entry name" value="DNAPol_HHH"/>
</dbReference>
<dbReference type="GO" id="GO:0003887">
    <property type="term" value="F:DNA-directed DNA polymerase activity"/>
    <property type="evidence" value="ECO:0007669"/>
    <property type="project" value="UniProtKB-UniRule"/>
</dbReference>
<feature type="domain" description="Exonuclease" evidence="12">
    <location>
        <begin position="397"/>
        <end position="566"/>
    </location>
</feature>
<evidence type="ECO:0000256" key="6">
    <source>
        <dbReference type="ARBA" id="ARBA00022722"/>
    </source>
</evidence>
<dbReference type="SMART" id="SM00481">
    <property type="entry name" value="POLIIIAc"/>
    <property type="match status" value="1"/>
</dbReference>
<keyword evidence="15" id="KW-1185">Reference proteome</keyword>
<keyword evidence="3 11" id="KW-0808">Transferase</keyword>
<feature type="domain" description="Polymerase/histidinol phosphatase N-terminal" evidence="13">
    <location>
        <begin position="311"/>
        <end position="378"/>
    </location>
</feature>
<dbReference type="InterPro" id="IPR004805">
    <property type="entry name" value="DnaE2/DnaE/PolC"/>
</dbReference>
<evidence type="ECO:0000256" key="10">
    <source>
        <dbReference type="ARBA" id="ARBA00049244"/>
    </source>
</evidence>
<comment type="subcellular location">
    <subcellularLocation>
        <location evidence="11">Cytoplasm</location>
    </subcellularLocation>
</comment>
<dbReference type="InterPro" id="IPR004013">
    <property type="entry name" value="PHP_dom"/>
</dbReference>
<dbReference type="Pfam" id="PF02811">
    <property type="entry name" value="PHP"/>
    <property type="match status" value="1"/>
</dbReference>